<dbReference type="GO" id="GO:0005829">
    <property type="term" value="C:cytosol"/>
    <property type="evidence" value="ECO:0007669"/>
    <property type="project" value="TreeGrafter"/>
</dbReference>
<comment type="PTM">
    <text evidence="9">4'-phosphopantetheine is transferred from CoA to a specific serine of apo-ACP by acpS.</text>
</comment>
<keyword evidence="5 7" id="KW-0443">Lipid metabolism</keyword>
<comment type="pathway">
    <text evidence="7 9">Lipid metabolism; fatty acid biosynthesis.</text>
</comment>
<dbReference type="Proteomes" id="UP001335720">
    <property type="component" value="Chromosome"/>
</dbReference>
<evidence type="ECO:0000313" key="11">
    <source>
        <dbReference type="EMBL" id="BED92419.1"/>
    </source>
</evidence>
<reference evidence="11" key="1">
    <citation type="journal article" date="2023" name="ISME J.">
        <title>Emergence of putative energy parasites within Clostridia revealed by genome analysis of a novel endosymbiotic clade.</title>
        <authorList>
            <person name="Takahashi K."/>
            <person name="Kuwahara H."/>
            <person name="Horikawa Y."/>
            <person name="Izawa K."/>
            <person name="Kato D."/>
            <person name="Inagaki T."/>
            <person name="Yuki M."/>
            <person name="Ohkuma M."/>
            <person name="Hongoh Y."/>
        </authorList>
    </citation>
    <scope>NUCLEOTIDE SEQUENCE</scope>
    <source>
        <strain evidence="11">RsTa-C01</strain>
    </source>
</reference>
<keyword evidence="6 7" id="KW-0275">Fatty acid biosynthesis</keyword>
<evidence type="ECO:0000259" key="10">
    <source>
        <dbReference type="PROSITE" id="PS50075"/>
    </source>
</evidence>
<name>A0AA48HZ75_9FIRM</name>
<evidence type="ECO:0000256" key="9">
    <source>
        <dbReference type="RuleBase" id="RU003545"/>
    </source>
</evidence>
<dbReference type="InterPro" id="IPR009081">
    <property type="entry name" value="PP-bd_ACP"/>
</dbReference>
<dbReference type="GO" id="GO:0016020">
    <property type="term" value="C:membrane"/>
    <property type="evidence" value="ECO:0007669"/>
    <property type="project" value="GOC"/>
</dbReference>
<dbReference type="SUPFAM" id="SSF47336">
    <property type="entry name" value="ACP-like"/>
    <property type="match status" value="1"/>
</dbReference>
<dbReference type="Pfam" id="PF00550">
    <property type="entry name" value="PP-binding"/>
    <property type="match status" value="1"/>
</dbReference>
<dbReference type="NCBIfam" id="NF002150">
    <property type="entry name" value="PRK00982.1-4"/>
    <property type="match status" value="1"/>
</dbReference>
<evidence type="ECO:0000256" key="7">
    <source>
        <dbReference type="HAMAP-Rule" id="MF_01217"/>
    </source>
</evidence>
<gene>
    <name evidence="7" type="primary">acpP</name>
    <name evidence="11" type="ORF">RsTaC01_0130</name>
</gene>
<accession>A0AA48HZ75</accession>
<comment type="subcellular location">
    <subcellularLocation>
        <location evidence="7">Cytoplasm</location>
    </subcellularLocation>
</comment>
<comment type="function">
    <text evidence="7 9">Carrier of the growing fatty acid chain in fatty acid biosynthesis.</text>
</comment>
<dbReference type="EMBL" id="AP027925">
    <property type="protein sequence ID" value="BED92419.1"/>
    <property type="molecule type" value="Genomic_DNA"/>
</dbReference>
<dbReference type="KEGG" id="ptrh:RsTaC01_0130"/>
<protein>
    <recommendedName>
        <fullName evidence="7 8">Acyl carrier protein</fullName>
        <shortName evidence="7">ACP</shortName>
    </recommendedName>
</protein>
<evidence type="ECO:0000256" key="8">
    <source>
        <dbReference type="NCBIfam" id="TIGR00517"/>
    </source>
</evidence>
<dbReference type="PROSITE" id="PS50075">
    <property type="entry name" value="CARRIER"/>
    <property type="match status" value="1"/>
</dbReference>
<dbReference type="Gene3D" id="1.10.1200.10">
    <property type="entry name" value="ACP-like"/>
    <property type="match status" value="1"/>
</dbReference>
<feature type="domain" description="Carrier" evidence="10">
    <location>
        <begin position="4"/>
        <end position="79"/>
    </location>
</feature>
<dbReference type="NCBIfam" id="TIGR00517">
    <property type="entry name" value="acyl_carrier"/>
    <property type="match status" value="1"/>
</dbReference>
<comment type="PTM">
    <text evidence="7">4'-phosphopantetheine is transferred from CoA to a specific serine of apo-ACP by AcpS. This modification is essential for activity because fatty acids are bound in thioester linkage to the sulfhydryl of the prosthetic group.</text>
</comment>
<organism evidence="11">
    <name type="scientific">Candidatus Paraimprobicoccus trichonymphae</name>
    <dbReference type="NCBI Taxonomy" id="3033793"/>
    <lineage>
        <taxon>Bacteria</taxon>
        <taxon>Bacillati</taxon>
        <taxon>Bacillota</taxon>
        <taxon>Clostridia</taxon>
        <taxon>Candidatus Paraimprobicoccus</taxon>
    </lineage>
</organism>
<dbReference type="PANTHER" id="PTHR20863">
    <property type="entry name" value="ACYL CARRIER PROTEIN"/>
    <property type="match status" value="1"/>
</dbReference>
<evidence type="ECO:0000256" key="4">
    <source>
        <dbReference type="ARBA" id="ARBA00022832"/>
    </source>
</evidence>
<keyword evidence="7" id="KW-0963">Cytoplasm</keyword>
<dbReference type="HAMAP" id="MF_01217">
    <property type="entry name" value="Acyl_carrier"/>
    <property type="match status" value="1"/>
</dbReference>
<dbReference type="AlphaFoldDB" id="A0AA48HZ75"/>
<evidence type="ECO:0000256" key="1">
    <source>
        <dbReference type="ARBA" id="ARBA00022450"/>
    </source>
</evidence>
<dbReference type="InterPro" id="IPR036736">
    <property type="entry name" value="ACP-like_sf"/>
</dbReference>
<dbReference type="GO" id="GO:0000036">
    <property type="term" value="F:acyl carrier activity"/>
    <property type="evidence" value="ECO:0007669"/>
    <property type="project" value="UniProtKB-UniRule"/>
</dbReference>
<proteinExistence type="inferred from homology"/>
<evidence type="ECO:0000256" key="5">
    <source>
        <dbReference type="ARBA" id="ARBA00023098"/>
    </source>
</evidence>
<feature type="modified residue" description="O-(pantetheine 4'-phosphoryl)serine" evidence="7">
    <location>
        <position position="39"/>
    </location>
</feature>
<keyword evidence="4 7" id="KW-0276">Fatty acid metabolism</keyword>
<comment type="similarity">
    <text evidence="7">Belongs to the acyl carrier protein (ACP) family.</text>
</comment>
<dbReference type="InterPro" id="IPR003231">
    <property type="entry name" value="ACP"/>
</dbReference>
<evidence type="ECO:0000256" key="6">
    <source>
        <dbReference type="ARBA" id="ARBA00023160"/>
    </source>
</evidence>
<dbReference type="GO" id="GO:0000035">
    <property type="term" value="F:acyl binding"/>
    <property type="evidence" value="ECO:0007669"/>
    <property type="project" value="TreeGrafter"/>
</dbReference>
<evidence type="ECO:0000256" key="2">
    <source>
        <dbReference type="ARBA" id="ARBA00022516"/>
    </source>
</evidence>
<evidence type="ECO:0000256" key="3">
    <source>
        <dbReference type="ARBA" id="ARBA00022553"/>
    </source>
</evidence>
<keyword evidence="2 7" id="KW-0444">Lipid biosynthesis</keyword>
<sequence>MISEKVFEKVKSILSEQFDVEEDNITLETELVKNLGADSLDIADLIVTIENEFDLEIKDYSMNDIHIVGDIVDYVSDLLNNDFDK</sequence>
<keyword evidence="1 7" id="KW-0596">Phosphopantetheine</keyword>
<dbReference type="NCBIfam" id="NF002148">
    <property type="entry name" value="PRK00982.1-2"/>
    <property type="match status" value="1"/>
</dbReference>
<keyword evidence="3 7" id="KW-0597">Phosphoprotein</keyword>
<dbReference type="PANTHER" id="PTHR20863:SF76">
    <property type="entry name" value="CARRIER DOMAIN-CONTAINING PROTEIN"/>
    <property type="match status" value="1"/>
</dbReference>
<dbReference type="GO" id="GO:0009245">
    <property type="term" value="P:lipid A biosynthetic process"/>
    <property type="evidence" value="ECO:0007669"/>
    <property type="project" value="TreeGrafter"/>
</dbReference>